<keyword evidence="5" id="KW-0679">Respiratory chain</keyword>
<evidence type="ECO:0000256" key="3">
    <source>
        <dbReference type="ARBA" id="ARBA00008388"/>
    </source>
</evidence>
<dbReference type="GO" id="GO:0016020">
    <property type="term" value="C:membrane"/>
    <property type="evidence" value="ECO:0007669"/>
    <property type="project" value="UniProtKB-SubCell"/>
</dbReference>
<comment type="cofactor">
    <cofactor evidence="1">
        <name>Fe cation</name>
        <dbReference type="ChEBI" id="CHEBI:24875"/>
    </cofactor>
</comment>
<gene>
    <name evidence="15" type="ORF">LDAN0321_LOCUS17824</name>
</gene>
<accession>A0A7S2LGM5</accession>
<proteinExistence type="inferred from homology"/>
<feature type="transmembrane region" description="Helical" evidence="13">
    <location>
        <begin position="448"/>
        <end position="467"/>
    </location>
</feature>
<keyword evidence="12 13" id="KW-0472">Membrane</keyword>
<dbReference type="PANTHER" id="PTHR31803">
    <property type="entry name" value="ALTERNATIVE OXIDASE"/>
    <property type="match status" value="1"/>
</dbReference>
<dbReference type="EMBL" id="HBGY01028817">
    <property type="protein sequence ID" value="CAD9604528.1"/>
    <property type="molecule type" value="Transcribed_RNA"/>
</dbReference>
<evidence type="ECO:0000256" key="6">
    <source>
        <dbReference type="ARBA" id="ARBA00022692"/>
    </source>
</evidence>
<evidence type="ECO:0000256" key="12">
    <source>
        <dbReference type="ARBA" id="ARBA00023136"/>
    </source>
</evidence>
<dbReference type="InterPro" id="IPR002680">
    <property type="entry name" value="AOX"/>
</dbReference>
<dbReference type="GO" id="GO:0005739">
    <property type="term" value="C:mitochondrion"/>
    <property type="evidence" value="ECO:0007669"/>
    <property type="project" value="TreeGrafter"/>
</dbReference>
<evidence type="ECO:0000256" key="2">
    <source>
        <dbReference type="ARBA" id="ARBA00004370"/>
    </source>
</evidence>
<keyword evidence="8" id="KW-0249">Electron transport</keyword>
<evidence type="ECO:0000256" key="8">
    <source>
        <dbReference type="ARBA" id="ARBA00022982"/>
    </source>
</evidence>
<dbReference type="GO" id="GO:0010230">
    <property type="term" value="P:alternative respiration"/>
    <property type="evidence" value="ECO:0007669"/>
    <property type="project" value="TreeGrafter"/>
</dbReference>
<keyword evidence="6 13" id="KW-0812">Transmembrane</keyword>
<evidence type="ECO:0000256" key="7">
    <source>
        <dbReference type="ARBA" id="ARBA00022723"/>
    </source>
</evidence>
<dbReference type="Pfam" id="PF01786">
    <property type="entry name" value="AOX"/>
    <property type="match status" value="1"/>
</dbReference>
<evidence type="ECO:0000256" key="9">
    <source>
        <dbReference type="ARBA" id="ARBA00022989"/>
    </source>
</evidence>
<keyword evidence="11" id="KW-0408">Iron</keyword>
<keyword evidence="14" id="KW-0732">Signal</keyword>
<dbReference type="Gene3D" id="1.20.1260.140">
    <property type="entry name" value="Alternative oxidase"/>
    <property type="match status" value="1"/>
</dbReference>
<dbReference type="GO" id="GO:0046872">
    <property type="term" value="F:metal ion binding"/>
    <property type="evidence" value="ECO:0007669"/>
    <property type="project" value="UniProtKB-KW"/>
</dbReference>
<dbReference type="GO" id="GO:0009916">
    <property type="term" value="F:alternative oxidase activity"/>
    <property type="evidence" value="ECO:0007669"/>
    <property type="project" value="InterPro"/>
</dbReference>
<keyword evidence="10" id="KW-0560">Oxidoreductase</keyword>
<keyword evidence="9 13" id="KW-1133">Transmembrane helix</keyword>
<evidence type="ECO:0000256" key="4">
    <source>
        <dbReference type="ARBA" id="ARBA00022448"/>
    </source>
</evidence>
<sequence length="471" mass="53388">MLLRVLSMTYFALFASVQGFILLKTPWPEYKPILSNACKIRSKSTGGSFMPFAHLKKDSSIRMTKQLKGDLQHVLEKQGMHLVHGGHLLDLPLGPFFSDANVTSGAENERLLALDRSILASTSYGFVSRSAGSEVKTVPGAIDEQFEGYPPPGNVFELAAESFERNLRSILADIGRKDVSEKKPTREEKKLQAKLKQLTLNSTAIWIKEDTPLVNNAHPVIKIPYVVICYLLDVLFVGQYVPARFFYLETVARMPYFSYISMLHLYETLGWWRRSAEAKRVHFAEEWNEFHHLLIMESLGGDQSWAVRFLAQHSAIIYYWVLVLLWLVSPTWAYKFSELLETHAVHTYSQFLDDNEALLKELPPPLAAVEYYTLGTTDPLFQDYKTPHFSASDEEDEFESRKSSPGENMTSLYYVFENIRNDEGEHVNSMKACLDPNIAVMSKLMKRVLLAGFSLAASVGYVISGTAEDIL</sequence>
<evidence type="ECO:0000256" key="11">
    <source>
        <dbReference type="ARBA" id="ARBA00023004"/>
    </source>
</evidence>
<feature type="chain" id="PRO_5031018292" description="Ubiquinol oxidase" evidence="14">
    <location>
        <begin position="20"/>
        <end position="471"/>
    </location>
</feature>
<evidence type="ECO:0000256" key="1">
    <source>
        <dbReference type="ARBA" id="ARBA00001962"/>
    </source>
</evidence>
<dbReference type="PANTHER" id="PTHR31803:SF19">
    <property type="entry name" value="UBIQUINOL OXIDASE"/>
    <property type="match status" value="1"/>
</dbReference>
<name>A0A7S2LGM5_9STRA</name>
<keyword evidence="4" id="KW-0813">Transport</keyword>
<reference evidence="15" key="1">
    <citation type="submission" date="2021-01" db="EMBL/GenBank/DDBJ databases">
        <authorList>
            <person name="Corre E."/>
            <person name="Pelletier E."/>
            <person name="Niang G."/>
            <person name="Scheremetjew M."/>
            <person name="Finn R."/>
            <person name="Kale V."/>
            <person name="Holt S."/>
            <person name="Cochrane G."/>
            <person name="Meng A."/>
            <person name="Brown T."/>
            <person name="Cohen L."/>
        </authorList>
    </citation>
    <scope>NUCLEOTIDE SEQUENCE</scope>
    <source>
        <strain evidence="15">B650</strain>
    </source>
</reference>
<evidence type="ECO:0000256" key="10">
    <source>
        <dbReference type="ARBA" id="ARBA00023002"/>
    </source>
</evidence>
<protein>
    <recommendedName>
        <fullName evidence="16">Ubiquinol oxidase</fullName>
    </recommendedName>
</protein>
<evidence type="ECO:0000256" key="13">
    <source>
        <dbReference type="SAM" id="Phobius"/>
    </source>
</evidence>
<keyword evidence="7" id="KW-0479">Metal-binding</keyword>
<evidence type="ECO:0000256" key="14">
    <source>
        <dbReference type="SAM" id="SignalP"/>
    </source>
</evidence>
<evidence type="ECO:0000313" key="15">
    <source>
        <dbReference type="EMBL" id="CAD9604528.1"/>
    </source>
</evidence>
<dbReference type="InterPro" id="IPR038659">
    <property type="entry name" value="AOX_sf"/>
</dbReference>
<dbReference type="AlphaFoldDB" id="A0A7S2LGM5"/>
<evidence type="ECO:0000256" key="5">
    <source>
        <dbReference type="ARBA" id="ARBA00022660"/>
    </source>
</evidence>
<organism evidence="15">
    <name type="scientific">Leptocylindrus danicus</name>
    <dbReference type="NCBI Taxonomy" id="163516"/>
    <lineage>
        <taxon>Eukaryota</taxon>
        <taxon>Sar</taxon>
        <taxon>Stramenopiles</taxon>
        <taxon>Ochrophyta</taxon>
        <taxon>Bacillariophyta</taxon>
        <taxon>Coscinodiscophyceae</taxon>
        <taxon>Chaetocerotophycidae</taxon>
        <taxon>Leptocylindrales</taxon>
        <taxon>Leptocylindraceae</taxon>
        <taxon>Leptocylindrus</taxon>
    </lineage>
</organism>
<evidence type="ECO:0008006" key="16">
    <source>
        <dbReference type="Google" id="ProtNLM"/>
    </source>
</evidence>
<comment type="similarity">
    <text evidence="3">Belongs to the alternative oxidase family.</text>
</comment>
<feature type="signal peptide" evidence="14">
    <location>
        <begin position="1"/>
        <end position="19"/>
    </location>
</feature>
<comment type="subcellular location">
    <subcellularLocation>
        <location evidence="2">Membrane</location>
    </subcellularLocation>
</comment>